<sequence>MKNIKLIAVTFLAVVGIITLTATVRASAATTTATPSLSVNAIYSGAKTVSGKATKGVNITVKSSAKKNLGTAVASKSTGKYTVKLSKALKSGSSVYVYARAKGATKYFYRIIHVQAAKSKTNVTKVTKTATKATTAKTTTTKTTTSTVKKVSPATPTGTWTSNSVNGYKLRYTFSQKTGFSSNVIKSGKSKAVISNATYNVTAKATNFWKITTKTHSGKKGTFYVRFSSNKKFTLVNSKNQKVKVSIGNAPKAVYTLTK</sequence>
<protein>
    <recommendedName>
        <fullName evidence="2">Bacterial Ig domain-containing protein</fullName>
    </recommendedName>
</protein>
<accession>A0A4R5NSB3</accession>
<keyword evidence="1" id="KW-0732">Signal</keyword>
<evidence type="ECO:0000313" key="3">
    <source>
        <dbReference type="EMBL" id="TDG79528.1"/>
    </source>
</evidence>
<keyword evidence="4" id="KW-1185">Reference proteome</keyword>
<feature type="domain" description="Bacterial Ig" evidence="2">
    <location>
        <begin position="37"/>
        <end position="99"/>
    </location>
</feature>
<dbReference type="OrthoDB" id="2287221at2"/>
<gene>
    <name evidence="3" type="ORF">C5L31_000870</name>
</gene>
<dbReference type="InterPro" id="IPR041498">
    <property type="entry name" value="Big_6"/>
</dbReference>
<dbReference type="Pfam" id="PF17936">
    <property type="entry name" value="Big_6"/>
    <property type="match status" value="1"/>
</dbReference>
<name>A0A4R5NSB3_9LACO</name>
<evidence type="ECO:0000256" key="1">
    <source>
        <dbReference type="SAM" id="SignalP"/>
    </source>
</evidence>
<proteinExistence type="predicted"/>
<dbReference type="Proteomes" id="UP000294854">
    <property type="component" value="Unassembled WGS sequence"/>
</dbReference>
<feature type="chain" id="PRO_5020515841" description="Bacterial Ig domain-containing protein" evidence="1">
    <location>
        <begin position="29"/>
        <end position="259"/>
    </location>
</feature>
<comment type="caution">
    <text evidence="3">The sequence shown here is derived from an EMBL/GenBank/DDBJ whole genome shotgun (WGS) entry which is preliminary data.</text>
</comment>
<feature type="signal peptide" evidence="1">
    <location>
        <begin position="1"/>
        <end position="28"/>
    </location>
</feature>
<organism evidence="3 4">
    <name type="scientific">Secundilactobacillus malefermentans</name>
    <dbReference type="NCBI Taxonomy" id="176292"/>
    <lineage>
        <taxon>Bacteria</taxon>
        <taxon>Bacillati</taxon>
        <taxon>Bacillota</taxon>
        <taxon>Bacilli</taxon>
        <taxon>Lactobacillales</taxon>
        <taxon>Lactobacillaceae</taxon>
        <taxon>Secundilactobacillus</taxon>
    </lineage>
</organism>
<dbReference type="AlphaFoldDB" id="A0A4R5NSB3"/>
<evidence type="ECO:0000259" key="2">
    <source>
        <dbReference type="Pfam" id="PF17936"/>
    </source>
</evidence>
<evidence type="ECO:0000313" key="4">
    <source>
        <dbReference type="Proteomes" id="UP000294854"/>
    </source>
</evidence>
<dbReference type="EMBL" id="PUFO01000021">
    <property type="protein sequence ID" value="TDG79528.1"/>
    <property type="molecule type" value="Genomic_DNA"/>
</dbReference>
<dbReference type="STRING" id="1122149.FD44_GL001410"/>
<reference evidence="3 4" key="1">
    <citation type="journal article" date="2019" name="Appl. Microbiol. Biotechnol.">
        <title>Uncovering carbohydrate metabolism through a genotype-phenotype association study of 56 lactic acid bacteria genomes.</title>
        <authorList>
            <person name="Buron-Moles G."/>
            <person name="Chailyan A."/>
            <person name="Dolejs I."/>
            <person name="Forster J."/>
            <person name="Miks M.H."/>
        </authorList>
    </citation>
    <scope>NUCLEOTIDE SEQUENCE [LARGE SCALE GENOMIC DNA]</scope>
    <source>
        <strain evidence="3 4">ATCC 49373</strain>
    </source>
</reference>
<dbReference type="RefSeq" id="WP_010620470.1">
    <property type="nucleotide sequence ID" value="NZ_CP042371.1"/>
</dbReference>